<dbReference type="InterPro" id="IPR007016">
    <property type="entry name" value="O-antigen_ligase-rel_domated"/>
</dbReference>
<feature type="transmembrane region" description="Helical" evidence="5">
    <location>
        <begin position="40"/>
        <end position="57"/>
    </location>
</feature>
<dbReference type="GO" id="GO:0016020">
    <property type="term" value="C:membrane"/>
    <property type="evidence" value="ECO:0007669"/>
    <property type="project" value="UniProtKB-SubCell"/>
</dbReference>
<keyword evidence="3 5" id="KW-1133">Transmembrane helix</keyword>
<evidence type="ECO:0000256" key="4">
    <source>
        <dbReference type="ARBA" id="ARBA00023136"/>
    </source>
</evidence>
<reference evidence="7" key="1">
    <citation type="submission" date="2018-05" db="EMBL/GenBank/DDBJ databases">
        <authorList>
            <person name="Lanie J.A."/>
            <person name="Ng W.-L."/>
            <person name="Kazmierczak K.M."/>
            <person name="Andrzejewski T.M."/>
            <person name="Davidsen T.M."/>
            <person name="Wayne K.J."/>
            <person name="Tettelin H."/>
            <person name="Glass J.I."/>
            <person name="Rusch D."/>
            <person name="Podicherti R."/>
            <person name="Tsui H.-C.T."/>
            <person name="Winkler M.E."/>
        </authorList>
    </citation>
    <scope>NUCLEOTIDE SEQUENCE</scope>
</reference>
<dbReference type="PANTHER" id="PTHR37422:SF13">
    <property type="entry name" value="LIPOPOLYSACCHARIDE BIOSYNTHESIS PROTEIN PA4999-RELATED"/>
    <property type="match status" value="1"/>
</dbReference>
<keyword evidence="2 5" id="KW-0812">Transmembrane</keyword>
<protein>
    <recommendedName>
        <fullName evidence="6">O-antigen ligase-related domain-containing protein</fullName>
    </recommendedName>
</protein>
<dbReference type="EMBL" id="UINC01074897">
    <property type="protein sequence ID" value="SVC12547.1"/>
    <property type="molecule type" value="Genomic_DNA"/>
</dbReference>
<dbReference type="PANTHER" id="PTHR37422">
    <property type="entry name" value="TEICHURONIC ACID BIOSYNTHESIS PROTEIN TUAE"/>
    <property type="match status" value="1"/>
</dbReference>
<evidence type="ECO:0000256" key="5">
    <source>
        <dbReference type="SAM" id="Phobius"/>
    </source>
</evidence>
<dbReference type="Pfam" id="PF04932">
    <property type="entry name" value="Wzy_C"/>
    <property type="match status" value="1"/>
</dbReference>
<feature type="domain" description="O-antigen ligase-related" evidence="6">
    <location>
        <begin position="207"/>
        <end position="305"/>
    </location>
</feature>
<feature type="transmembrane region" description="Helical" evidence="5">
    <location>
        <begin position="170"/>
        <end position="189"/>
    </location>
</feature>
<evidence type="ECO:0000256" key="3">
    <source>
        <dbReference type="ARBA" id="ARBA00022989"/>
    </source>
</evidence>
<feature type="transmembrane region" description="Helical" evidence="5">
    <location>
        <begin position="246"/>
        <end position="265"/>
    </location>
</feature>
<gene>
    <name evidence="7" type="ORF">METZ01_LOCUS265401</name>
</gene>
<comment type="subcellular location">
    <subcellularLocation>
        <location evidence="1">Membrane</location>
        <topology evidence="1">Multi-pass membrane protein</topology>
    </subcellularLocation>
</comment>
<accession>A0A382JN89</accession>
<feature type="transmembrane region" description="Helical" evidence="5">
    <location>
        <begin position="69"/>
        <end position="90"/>
    </location>
</feature>
<organism evidence="7">
    <name type="scientific">marine metagenome</name>
    <dbReference type="NCBI Taxonomy" id="408172"/>
    <lineage>
        <taxon>unclassified sequences</taxon>
        <taxon>metagenomes</taxon>
        <taxon>ecological metagenomes</taxon>
    </lineage>
</organism>
<feature type="transmembrane region" description="Helical" evidence="5">
    <location>
        <begin position="131"/>
        <end position="150"/>
    </location>
</feature>
<proteinExistence type="predicted"/>
<name>A0A382JN89_9ZZZZ</name>
<feature type="transmembrane region" description="Helical" evidence="5">
    <location>
        <begin position="201"/>
        <end position="217"/>
    </location>
</feature>
<evidence type="ECO:0000313" key="7">
    <source>
        <dbReference type="EMBL" id="SVC12547.1"/>
    </source>
</evidence>
<sequence length="320" mass="34546">MNNYRYLCAKISLFLGLLLILLMPLVISSATVFPYITPKATTTQLSITFCLLAVVICNRSQLRITWPHVAALAYLGIATVSAIIGVDPVLSLLGTYERQQGVITIAYWFVFALCLAHLIRDERGWRFVFQWASTGCYVISLLALAHYFHIVTIDNLYQDSDRLSYTIGNASIMGAYLACTVPLSTGLLASAIREKGYSIETVLHAAGLLILTTTLVATGTRSAIIAGALWGCVAMFTLPRKIKLPFIGLMICVALIAATLNWQLIEARLADSTLQSIAIAGRLDAWSIALRAITAAPIIGIGAENFLTAFGTLSLPGEAG</sequence>
<evidence type="ECO:0000259" key="6">
    <source>
        <dbReference type="Pfam" id="PF04932"/>
    </source>
</evidence>
<dbReference type="InterPro" id="IPR051533">
    <property type="entry name" value="WaaL-like"/>
</dbReference>
<feature type="non-terminal residue" evidence="7">
    <location>
        <position position="320"/>
    </location>
</feature>
<evidence type="ECO:0000256" key="1">
    <source>
        <dbReference type="ARBA" id="ARBA00004141"/>
    </source>
</evidence>
<feature type="transmembrane region" description="Helical" evidence="5">
    <location>
        <begin position="102"/>
        <end position="119"/>
    </location>
</feature>
<evidence type="ECO:0000256" key="2">
    <source>
        <dbReference type="ARBA" id="ARBA00022692"/>
    </source>
</evidence>
<keyword evidence="4 5" id="KW-0472">Membrane</keyword>
<dbReference type="AlphaFoldDB" id="A0A382JN89"/>